<dbReference type="InterPro" id="IPR044730">
    <property type="entry name" value="RNase_H-like_dom_plant"/>
</dbReference>
<dbReference type="PANTHER" id="PTHR33116">
    <property type="entry name" value="REVERSE TRANSCRIPTASE ZINC-BINDING DOMAIN-CONTAINING PROTEIN-RELATED-RELATED"/>
    <property type="match status" value="1"/>
</dbReference>
<proteinExistence type="predicted"/>
<dbReference type="InterPro" id="IPR000477">
    <property type="entry name" value="RT_dom"/>
</dbReference>
<feature type="domain" description="Reverse transcriptase" evidence="2">
    <location>
        <begin position="1"/>
        <end position="179"/>
    </location>
</feature>
<name>A0ABM4V9S1_COFAR</name>
<evidence type="ECO:0000259" key="3">
    <source>
        <dbReference type="PROSITE" id="PS50879"/>
    </source>
</evidence>
<sequence length="588" mass="65897">MAKAYDRVSWLHLIRVLQKFGFGERFIDVVWRLVSNVWFSVMINGAAYGFFKSNRGLRQGDPLSPALFVIAAEILSRGQNNLATYPSYHGFRVPQGCPGVTHLAFADDMLILANGSSASLRQVMRVLDIYQRSSGQMLNAQKSGYLVHSSLSSARRRVIERITGFLCQTFPTRYLGFPLYVGRCKMTYFAKVCQKVLGKILSWETKFLSSGGRLALIKHVLFAIPLHLLSAVVMPKAVFRVIERACANFLWGSSEEGLRYHWIGWTKLCLPPEKGGAGFRRIKDVYTAFSYKLWWQFRIGSSLWVSFMREKYCRGIHSCQVECKPFASATWRRMLNVSHQGSGALFLKTPVASHLSFRDFITQGHWNAQLLTQVLPRDVMSSVLGKPVPSEQIVDEAVWIPERSRKFSLASAYHEVQHPVATGALTLNTDGCSKGNPGTSGGGGVLRDPAGRPLVSFSAFFGETSSFQAEALALLTGISVCAQQGFTDVRVQLDSMVLVGILTRRLHCPWHIRWEVRQIWKLAAVPTTFSHCFREANKVADILANVGVAHPHQTVKIYEHWSEWPRMARGGIGLDSIGLPSVRRVWNP</sequence>
<keyword evidence="1" id="KW-0812">Transmembrane</keyword>
<evidence type="ECO:0000313" key="4">
    <source>
        <dbReference type="Proteomes" id="UP001652660"/>
    </source>
</evidence>
<evidence type="ECO:0008006" key="6">
    <source>
        <dbReference type="Google" id="ProtNLM"/>
    </source>
</evidence>
<keyword evidence="1" id="KW-1133">Transmembrane helix</keyword>
<evidence type="ECO:0000256" key="1">
    <source>
        <dbReference type="SAM" id="Phobius"/>
    </source>
</evidence>
<dbReference type="Gene3D" id="3.30.420.10">
    <property type="entry name" value="Ribonuclease H-like superfamily/Ribonuclease H"/>
    <property type="match status" value="1"/>
</dbReference>
<evidence type="ECO:0000259" key="2">
    <source>
        <dbReference type="PROSITE" id="PS50878"/>
    </source>
</evidence>
<dbReference type="PROSITE" id="PS50878">
    <property type="entry name" value="RT_POL"/>
    <property type="match status" value="1"/>
</dbReference>
<reference evidence="5" key="1">
    <citation type="submission" date="2025-08" db="UniProtKB">
        <authorList>
            <consortium name="RefSeq"/>
        </authorList>
    </citation>
    <scope>IDENTIFICATION</scope>
    <source>
        <tissue evidence="5">Leaves</tissue>
    </source>
</reference>
<dbReference type="RefSeq" id="XP_071916279.1">
    <property type="nucleotide sequence ID" value="XM_072060178.1"/>
</dbReference>
<dbReference type="SUPFAM" id="SSF53098">
    <property type="entry name" value="Ribonuclease H-like"/>
    <property type="match status" value="1"/>
</dbReference>
<dbReference type="PROSITE" id="PS50879">
    <property type="entry name" value="RNASE_H_1"/>
    <property type="match status" value="1"/>
</dbReference>
<keyword evidence="1" id="KW-0472">Membrane</keyword>
<accession>A0ABM4V9S1</accession>
<dbReference type="GeneID" id="140011388"/>
<dbReference type="InterPro" id="IPR036397">
    <property type="entry name" value="RNaseH_sf"/>
</dbReference>
<dbReference type="Pfam" id="PF00078">
    <property type="entry name" value="RVT_1"/>
    <property type="match status" value="1"/>
</dbReference>
<feature type="transmembrane region" description="Helical" evidence="1">
    <location>
        <begin position="29"/>
        <end position="51"/>
    </location>
</feature>
<dbReference type="InterPro" id="IPR012337">
    <property type="entry name" value="RNaseH-like_sf"/>
</dbReference>
<dbReference type="CDD" id="cd06222">
    <property type="entry name" value="RNase_H_like"/>
    <property type="match status" value="1"/>
</dbReference>
<keyword evidence="4" id="KW-1185">Reference proteome</keyword>
<dbReference type="PANTHER" id="PTHR33116:SF82">
    <property type="entry name" value="RNASE H FAMILY PROTEIN"/>
    <property type="match status" value="1"/>
</dbReference>
<protein>
    <recommendedName>
        <fullName evidence="6">Reverse transcriptase domain-containing protein</fullName>
    </recommendedName>
</protein>
<dbReference type="Proteomes" id="UP001652660">
    <property type="component" value="Chromosome 7e"/>
</dbReference>
<organism evidence="4 5">
    <name type="scientific">Coffea arabica</name>
    <name type="common">Arabian coffee</name>
    <dbReference type="NCBI Taxonomy" id="13443"/>
    <lineage>
        <taxon>Eukaryota</taxon>
        <taxon>Viridiplantae</taxon>
        <taxon>Streptophyta</taxon>
        <taxon>Embryophyta</taxon>
        <taxon>Tracheophyta</taxon>
        <taxon>Spermatophyta</taxon>
        <taxon>Magnoliopsida</taxon>
        <taxon>eudicotyledons</taxon>
        <taxon>Gunneridae</taxon>
        <taxon>Pentapetalae</taxon>
        <taxon>asterids</taxon>
        <taxon>lamiids</taxon>
        <taxon>Gentianales</taxon>
        <taxon>Rubiaceae</taxon>
        <taxon>Ixoroideae</taxon>
        <taxon>Gardenieae complex</taxon>
        <taxon>Bertiereae - Coffeeae clade</taxon>
        <taxon>Coffeeae</taxon>
        <taxon>Coffea</taxon>
    </lineage>
</organism>
<evidence type="ECO:0000313" key="5">
    <source>
        <dbReference type="RefSeq" id="XP_071916279.1"/>
    </source>
</evidence>
<feature type="domain" description="RNase H type-1" evidence="3">
    <location>
        <begin position="421"/>
        <end position="549"/>
    </location>
</feature>
<gene>
    <name evidence="5" type="primary">LOC140011388</name>
</gene>
<dbReference type="Pfam" id="PF13456">
    <property type="entry name" value="RVT_3"/>
    <property type="match status" value="1"/>
</dbReference>
<dbReference type="InterPro" id="IPR002156">
    <property type="entry name" value="RNaseH_domain"/>
</dbReference>